<dbReference type="ExpressionAtlas" id="A0A1B6PRR6">
    <property type="expression patterns" value="baseline and differential"/>
</dbReference>
<keyword evidence="3" id="KW-1185">Reference proteome</keyword>
<evidence type="ECO:0000313" key="3">
    <source>
        <dbReference type="Proteomes" id="UP000000768"/>
    </source>
</evidence>
<name>A0A1B6PRR6_SORBI</name>
<accession>A0A1B6PRR6</accession>
<sequence>MADDKMSILAVRFKINASVDAHDPRPVLPLAHGDPRCSRPSALPPRPRTPWLPQSGPASTTTTPPAWASPTPAGTYARFGYSRICLSCHVRLGGAPLRIEGRRWCVQDLPAAAWHRPQARLPRHQGLSLQGHRLVSIHQMPAVDHLPCAWLFVIIRFNSFQYY</sequence>
<proteinExistence type="predicted"/>
<feature type="compositionally biased region" description="Low complexity" evidence="1">
    <location>
        <begin position="53"/>
        <end position="69"/>
    </location>
</feature>
<feature type="region of interest" description="Disordered" evidence="1">
    <location>
        <begin position="24"/>
        <end position="69"/>
    </location>
</feature>
<dbReference type="FunCoup" id="A0A1B6PRR6">
    <property type="interactions" value="1"/>
</dbReference>
<dbReference type="eggNOG" id="KOG3271">
    <property type="taxonomic scope" value="Eukaryota"/>
</dbReference>
<gene>
    <name evidence="2" type="ORF">SORBI_3005G114600</name>
</gene>
<dbReference type="AlphaFoldDB" id="A0A1B6PRR6"/>
<dbReference type="Gramene" id="KXG28367">
    <property type="protein sequence ID" value="KXG28367"/>
    <property type="gene ID" value="SORBI_3005G114600"/>
</dbReference>
<evidence type="ECO:0000256" key="1">
    <source>
        <dbReference type="SAM" id="MobiDB-lite"/>
    </source>
</evidence>
<protein>
    <submittedName>
        <fullName evidence="2">Uncharacterized protein</fullName>
    </submittedName>
</protein>
<dbReference type="EMBL" id="CM000764">
    <property type="protein sequence ID" value="KXG28367.1"/>
    <property type="molecule type" value="Genomic_DNA"/>
</dbReference>
<reference evidence="2 3" key="1">
    <citation type="journal article" date="2009" name="Nature">
        <title>The Sorghum bicolor genome and the diversification of grasses.</title>
        <authorList>
            <person name="Paterson A.H."/>
            <person name="Bowers J.E."/>
            <person name="Bruggmann R."/>
            <person name="Dubchak I."/>
            <person name="Grimwood J."/>
            <person name="Gundlach H."/>
            <person name="Haberer G."/>
            <person name="Hellsten U."/>
            <person name="Mitros T."/>
            <person name="Poliakov A."/>
            <person name="Schmutz J."/>
            <person name="Spannagl M."/>
            <person name="Tang H."/>
            <person name="Wang X."/>
            <person name="Wicker T."/>
            <person name="Bharti A.K."/>
            <person name="Chapman J."/>
            <person name="Feltus F.A."/>
            <person name="Gowik U."/>
            <person name="Grigoriev I.V."/>
            <person name="Lyons E."/>
            <person name="Maher C.A."/>
            <person name="Martis M."/>
            <person name="Narechania A."/>
            <person name="Otillar R.P."/>
            <person name="Penning B.W."/>
            <person name="Salamov A.A."/>
            <person name="Wang Y."/>
            <person name="Zhang L."/>
            <person name="Carpita N.C."/>
            <person name="Freeling M."/>
            <person name="Gingle A.R."/>
            <person name="Hash C.T."/>
            <person name="Keller B."/>
            <person name="Klein P."/>
            <person name="Kresovich S."/>
            <person name="McCann M.C."/>
            <person name="Ming R."/>
            <person name="Peterson D.G."/>
            <person name="Mehboob-ur-Rahman"/>
            <person name="Ware D."/>
            <person name="Westhoff P."/>
            <person name="Mayer K.F."/>
            <person name="Messing J."/>
            <person name="Rokhsar D.S."/>
        </authorList>
    </citation>
    <scope>NUCLEOTIDE SEQUENCE [LARGE SCALE GENOMIC DNA]</scope>
    <source>
        <strain evidence="3">cv. BTx623</strain>
    </source>
</reference>
<organism evidence="2 3">
    <name type="scientific">Sorghum bicolor</name>
    <name type="common">Sorghum</name>
    <name type="synonym">Sorghum vulgare</name>
    <dbReference type="NCBI Taxonomy" id="4558"/>
    <lineage>
        <taxon>Eukaryota</taxon>
        <taxon>Viridiplantae</taxon>
        <taxon>Streptophyta</taxon>
        <taxon>Embryophyta</taxon>
        <taxon>Tracheophyta</taxon>
        <taxon>Spermatophyta</taxon>
        <taxon>Magnoliopsida</taxon>
        <taxon>Liliopsida</taxon>
        <taxon>Poales</taxon>
        <taxon>Poaceae</taxon>
        <taxon>PACMAD clade</taxon>
        <taxon>Panicoideae</taxon>
        <taxon>Andropogonodae</taxon>
        <taxon>Andropogoneae</taxon>
        <taxon>Sorghinae</taxon>
        <taxon>Sorghum</taxon>
    </lineage>
</organism>
<evidence type="ECO:0000313" key="2">
    <source>
        <dbReference type="EMBL" id="KXG28367.1"/>
    </source>
</evidence>
<dbReference type="InParanoid" id="A0A1B6PRR6"/>
<dbReference type="Proteomes" id="UP000000768">
    <property type="component" value="Chromosome 5"/>
</dbReference>
<reference evidence="3" key="2">
    <citation type="journal article" date="2018" name="Plant J.">
        <title>The Sorghum bicolor reference genome: improved assembly, gene annotations, a transcriptome atlas, and signatures of genome organization.</title>
        <authorList>
            <person name="McCormick R.F."/>
            <person name="Truong S.K."/>
            <person name="Sreedasyam A."/>
            <person name="Jenkins J."/>
            <person name="Shu S."/>
            <person name="Sims D."/>
            <person name="Kennedy M."/>
            <person name="Amirebrahimi M."/>
            <person name="Weers B.D."/>
            <person name="McKinley B."/>
            <person name="Mattison A."/>
            <person name="Morishige D.T."/>
            <person name="Grimwood J."/>
            <person name="Schmutz J."/>
            <person name="Mullet J.E."/>
        </authorList>
    </citation>
    <scope>NUCLEOTIDE SEQUENCE [LARGE SCALE GENOMIC DNA]</scope>
    <source>
        <strain evidence="3">cv. BTx623</strain>
    </source>
</reference>